<name>W9VK55_9GAMM</name>
<feature type="chain" id="PRO_5006531732" description="Azurin" evidence="5">
    <location>
        <begin position="22"/>
        <end position="148"/>
    </location>
</feature>
<dbReference type="PANTHER" id="PTHR38439">
    <property type="entry name" value="AURACYANIN-B"/>
    <property type="match status" value="1"/>
</dbReference>
<gene>
    <name evidence="7" type="ORF">D779_0199</name>
</gene>
<keyword evidence="4 5" id="KW-0186">Copper</keyword>
<dbReference type="CDD" id="cd13922">
    <property type="entry name" value="Azurin"/>
    <property type="match status" value="1"/>
</dbReference>
<comment type="subcellular location">
    <subcellularLocation>
        <location evidence="5">Periplasm</location>
    </subcellularLocation>
</comment>
<comment type="function">
    <text evidence="5">Transfers electrons from cytochrome c551 to cytochrome oxidase.</text>
</comment>
<dbReference type="GO" id="GO:0042597">
    <property type="term" value="C:periplasmic space"/>
    <property type="evidence" value="ECO:0007669"/>
    <property type="project" value="UniProtKB-SubCell"/>
</dbReference>
<dbReference type="STRING" id="1249627.D779_0199"/>
<accession>W9VK55</accession>
<keyword evidence="3 5" id="KW-0249">Electron transport</keyword>
<reference evidence="7 8" key="1">
    <citation type="submission" date="2012-11" db="EMBL/GenBank/DDBJ databases">
        <title>Genome assembly of Thiorhodococcus sp. AK35.</title>
        <authorList>
            <person name="Nupur N."/>
            <person name="Khatri I."/>
            <person name="Subramanian S."/>
            <person name="Pinnaka A."/>
        </authorList>
    </citation>
    <scope>NUCLEOTIDE SEQUENCE [LARGE SCALE GENOMIC DNA]</scope>
    <source>
        <strain evidence="7 8">AK35</strain>
    </source>
</reference>
<dbReference type="OrthoDB" id="9814063at2"/>
<keyword evidence="2 5" id="KW-0479">Metal-binding</keyword>
<feature type="signal peptide" evidence="5">
    <location>
        <begin position="1"/>
        <end position="21"/>
    </location>
</feature>
<evidence type="ECO:0000259" key="6">
    <source>
        <dbReference type="Pfam" id="PF00127"/>
    </source>
</evidence>
<sequence length="148" mass="16013">MRMYARRLLIIGLALAGHASAGCDLSIEAGDAMQYSRNALIADAGCERIRVTLSHTGRLSRDLVGQNWVLARTADIKGVAQDGFAAGIEHDFVAPGDARVLAATPLLGGGERATVEIPRSRLLPGEEYSYFCTFPGSWLVMRGRLRLR</sequence>
<dbReference type="GO" id="GO:0009055">
    <property type="term" value="F:electron transfer activity"/>
    <property type="evidence" value="ECO:0007669"/>
    <property type="project" value="InterPro"/>
</dbReference>
<proteinExistence type="predicted"/>
<dbReference type="Proteomes" id="UP000019460">
    <property type="component" value="Unassembled WGS sequence"/>
</dbReference>
<feature type="domain" description="Blue (type 1) copper" evidence="6">
    <location>
        <begin position="23"/>
        <end position="147"/>
    </location>
</feature>
<evidence type="ECO:0000256" key="1">
    <source>
        <dbReference type="ARBA" id="ARBA00022448"/>
    </source>
</evidence>
<keyword evidence="5" id="KW-0574">Periplasm</keyword>
<dbReference type="AlphaFoldDB" id="W9VK55"/>
<dbReference type="Gene3D" id="2.60.40.420">
    <property type="entry name" value="Cupredoxins - blue copper proteins"/>
    <property type="match status" value="1"/>
</dbReference>
<dbReference type="RefSeq" id="WP_043749811.1">
    <property type="nucleotide sequence ID" value="NZ_AONC01000011.1"/>
</dbReference>
<evidence type="ECO:0000313" key="7">
    <source>
        <dbReference type="EMBL" id="EXJ16467.1"/>
    </source>
</evidence>
<dbReference type="InterPro" id="IPR000923">
    <property type="entry name" value="BlueCu_1"/>
</dbReference>
<dbReference type="GO" id="GO:0005507">
    <property type="term" value="F:copper ion binding"/>
    <property type="evidence" value="ECO:0007669"/>
    <property type="project" value="UniProtKB-UniRule"/>
</dbReference>
<dbReference type="NCBIfam" id="TIGR02695">
    <property type="entry name" value="azurin"/>
    <property type="match status" value="1"/>
</dbReference>
<evidence type="ECO:0000313" key="8">
    <source>
        <dbReference type="Proteomes" id="UP000019460"/>
    </source>
</evidence>
<keyword evidence="8" id="KW-1185">Reference proteome</keyword>
<dbReference type="EMBL" id="AONC01000011">
    <property type="protein sequence ID" value="EXJ16467.1"/>
    <property type="molecule type" value="Genomic_DNA"/>
</dbReference>
<keyword evidence="1 5" id="KW-0813">Transport</keyword>
<dbReference type="InterPro" id="IPR014068">
    <property type="entry name" value="Azurin"/>
</dbReference>
<evidence type="ECO:0000256" key="3">
    <source>
        <dbReference type="ARBA" id="ARBA00022982"/>
    </source>
</evidence>
<organism evidence="7 8">
    <name type="scientific">Imhoffiella purpurea</name>
    <dbReference type="NCBI Taxonomy" id="1249627"/>
    <lineage>
        <taxon>Bacteria</taxon>
        <taxon>Pseudomonadati</taxon>
        <taxon>Pseudomonadota</taxon>
        <taxon>Gammaproteobacteria</taxon>
        <taxon>Chromatiales</taxon>
        <taxon>Chromatiaceae</taxon>
        <taxon>Imhoffiella</taxon>
    </lineage>
</organism>
<comment type="caution">
    <text evidence="7">The sequence shown here is derived from an EMBL/GenBank/DDBJ whole genome shotgun (WGS) entry which is preliminary data.</text>
</comment>
<dbReference type="SUPFAM" id="SSF49503">
    <property type="entry name" value="Cupredoxins"/>
    <property type="match status" value="1"/>
</dbReference>
<evidence type="ECO:0000256" key="2">
    <source>
        <dbReference type="ARBA" id="ARBA00022723"/>
    </source>
</evidence>
<dbReference type="Pfam" id="PF00127">
    <property type="entry name" value="Copper-bind"/>
    <property type="match status" value="1"/>
</dbReference>
<protein>
    <recommendedName>
        <fullName evidence="5">Azurin</fullName>
    </recommendedName>
</protein>
<evidence type="ECO:0000256" key="4">
    <source>
        <dbReference type="ARBA" id="ARBA00023008"/>
    </source>
</evidence>
<evidence type="ECO:0000256" key="5">
    <source>
        <dbReference type="RuleBase" id="RU363017"/>
    </source>
</evidence>
<dbReference type="InterPro" id="IPR008972">
    <property type="entry name" value="Cupredoxin"/>
</dbReference>
<keyword evidence="5" id="KW-0732">Signal</keyword>
<dbReference type="eggNOG" id="COG3241">
    <property type="taxonomic scope" value="Bacteria"/>
</dbReference>
<dbReference type="PROSITE" id="PS51257">
    <property type="entry name" value="PROKAR_LIPOPROTEIN"/>
    <property type="match status" value="1"/>
</dbReference>
<dbReference type="InterPro" id="IPR050845">
    <property type="entry name" value="Cu-binding_ET"/>
</dbReference>
<dbReference type="PANTHER" id="PTHR38439:SF2">
    <property type="entry name" value="OUTER MEMBRANE PROTEIN H.8"/>
    <property type="match status" value="1"/>
</dbReference>